<dbReference type="Proteomes" id="UP000321306">
    <property type="component" value="Unassembled WGS sequence"/>
</dbReference>
<keyword evidence="2" id="KW-1185">Reference proteome</keyword>
<evidence type="ECO:0008006" key="3">
    <source>
        <dbReference type="Google" id="ProtNLM"/>
    </source>
</evidence>
<sequence>MTLMVARPSLILNGQDSVLFRENLLELRIEDSLEGLCRLEATFSNWGNRQGQLGFLFRKQDVYFQTLVQVKLQDTVLFEGRVSALEAGFPEGAGPELTFLAEDALKDLRVQKKTRTFEHMSITDVVQQIARQNGLQAQVDAATDTRPLIMQLEQTDLGFLRDLALQTGAEIMFSAGKLYFQTRDRRSPQTLTLKVGTNVRDLTITADLANQVTGVEVHGWDVTGKQGVKESAGDSALGAELQADSAASILQALGLNRVKSLALPIQINATTARTQAQAEYRRVARSFVTLHGVTDPDPKLKVGNKIDLQAAGEGFSGTYSVTSTCFRFDSLYGARFEFTAQRPDFGGGF</sequence>
<dbReference type="Gene3D" id="3.55.50.10">
    <property type="entry name" value="Baseplate protein-like domains"/>
    <property type="match status" value="1"/>
</dbReference>
<dbReference type="OrthoDB" id="141597at2"/>
<dbReference type="AlphaFoldDB" id="A0A511MZG9"/>
<evidence type="ECO:0000313" key="2">
    <source>
        <dbReference type="Proteomes" id="UP000321306"/>
    </source>
</evidence>
<accession>A0A511MZG9</accession>
<proteinExistence type="predicted"/>
<dbReference type="SUPFAM" id="SSF69279">
    <property type="entry name" value="Phage tail proteins"/>
    <property type="match status" value="1"/>
</dbReference>
<protein>
    <recommendedName>
        <fullName evidence="3">Phage late control D family protein</fullName>
    </recommendedName>
</protein>
<evidence type="ECO:0000313" key="1">
    <source>
        <dbReference type="EMBL" id="GEM46015.1"/>
    </source>
</evidence>
<dbReference type="EMBL" id="BJXB01000006">
    <property type="protein sequence ID" value="GEM46015.1"/>
    <property type="molecule type" value="Genomic_DNA"/>
</dbReference>
<name>A0A511MZG9_DEIC1</name>
<comment type="caution">
    <text evidence="1">The sequence shown here is derived from an EMBL/GenBank/DDBJ whole genome shotgun (WGS) entry which is preliminary data.</text>
</comment>
<gene>
    <name evidence="1" type="ORF">DC3_16500</name>
</gene>
<dbReference type="RefSeq" id="WP_146883830.1">
    <property type="nucleotide sequence ID" value="NZ_BJXB01000006.1"/>
</dbReference>
<organism evidence="1 2">
    <name type="scientific">Deinococcus cellulosilyticus (strain DSM 18568 / NBRC 106333 / KACC 11606 / 5516J-15)</name>
    <dbReference type="NCBI Taxonomy" id="1223518"/>
    <lineage>
        <taxon>Bacteria</taxon>
        <taxon>Thermotogati</taxon>
        <taxon>Deinococcota</taxon>
        <taxon>Deinococci</taxon>
        <taxon>Deinococcales</taxon>
        <taxon>Deinococcaceae</taxon>
        <taxon>Deinococcus</taxon>
    </lineage>
</organism>
<reference evidence="1 2" key="1">
    <citation type="submission" date="2019-07" db="EMBL/GenBank/DDBJ databases">
        <title>Whole genome shotgun sequence of Deinococcus cellulosilyticus NBRC 106333.</title>
        <authorList>
            <person name="Hosoyama A."/>
            <person name="Uohara A."/>
            <person name="Ohji S."/>
            <person name="Ichikawa N."/>
        </authorList>
    </citation>
    <scope>NUCLEOTIDE SEQUENCE [LARGE SCALE GENOMIC DNA]</scope>
    <source>
        <strain evidence="1 2">NBRC 106333</strain>
    </source>
</reference>